<dbReference type="Pfam" id="PF01850">
    <property type="entry name" value="PIN"/>
    <property type="match status" value="1"/>
</dbReference>
<comment type="caution">
    <text evidence="2">The sequence shown here is derived from an EMBL/GenBank/DDBJ whole genome shotgun (WGS) entry which is preliminary data.</text>
</comment>
<dbReference type="EMBL" id="LZDL01000005">
    <property type="protein sequence ID" value="OBX48260.1"/>
    <property type="molecule type" value="Genomic_DNA"/>
</dbReference>
<feature type="domain" description="PIN" evidence="1">
    <location>
        <begin position="5"/>
        <end position="141"/>
    </location>
</feature>
<dbReference type="Gene3D" id="3.40.50.1010">
    <property type="entry name" value="5'-nuclease"/>
    <property type="match status" value="1"/>
</dbReference>
<name>A0A1B8PGV3_HAEHA</name>
<sequence length="155" mass="18528">MMRSILLDTNILIKIIKDPKEQEAMQLLNLLEEGALIYTTPLIKHEVLRFYKQKDHEQEYQKAVNLLKMLKNLDINQQIGDLATEIVRFERQKYPERYDTQVNGKTKNINKYNFDIFHVATAKHHQLELESNDEDVFSRIEDLYNEMKNEMQQKS</sequence>
<dbReference type="Proteomes" id="UP000092611">
    <property type="component" value="Unassembled WGS sequence"/>
</dbReference>
<evidence type="ECO:0000313" key="3">
    <source>
        <dbReference type="Proteomes" id="UP000092611"/>
    </source>
</evidence>
<evidence type="ECO:0000259" key="1">
    <source>
        <dbReference type="Pfam" id="PF01850"/>
    </source>
</evidence>
<gene>
    <name evidence="2" type="ORF">A9Z62_06690</name>
</gene>
<dbReference type="InterPro" id="IPR029060">
    <property type="entry name" value="PIN-like_dom_sf"/>
</dbReference>
<evidence type="ECO:0000313" key="2">
    <source>
        <dbReference type="EMBL" id="OBX48260.1"/>
    </source>
</evidence>
<dbReference type="SUPFAM" id="SSF88723">
    <property type="entry name" value="PIN domain-like"/>
    <property type="match status" value="1"/>
</dbReference>
<dbReference type="AlphaFoldDB" id="A0A1B8PGV3"/>
<accession>A0A1B8PGV3</accession>
<protein>
    <recommendedName>
        <fullName evidence="1">PIN domain-containing protein</fullName>
    </recommendedName>
</protein>
<dbReference type="InterPro" id="IPR002716">
    <property type="entry name" value="PIN_dom"/>
</dbReference>
<proteinExistence type="predicted"/>
<reference evidence="2 3" key="1">
    <citation type="submission" date="2016-06" db="EMBL/GenBank/DDBJ databases">
        <title>Draft genome of Haemophilus haemolyticus CCUG 24149.</title>
        <authorList>
            <person name="Engstrom-Jakobsson H."/>
            <person name="Salva-Serra F."/>
            <person name="Thorell K."/>
            <person name="Gonzales-Siles L."/>
            <person name="Karlsson R."/>
            <person name="Boulund F."/>
            <person name="Engstrand L."/>
            <person name="Kristiansson E."/>
            <person name="Moore E."/>
        </authorList>
    </citation>
    <scope>NUCLEOTIDE SEQUENCE [LARGE SCALE GENOMIC DNA]</scope>
    <source>
        <strain evidence="2 3">CCUG 24149</strain>
    </source>
</reference>
<organism evidence="2 3">
    <name type="scientific">Haemophilus haemolyticus</name>
    <dbReference type="NCBI Taxonomy" id="726"/>
    <lineage>
        <taxon>Bacteria</taxon>
        <taxon>Pseudomonadati</taxon>
        <taxon>Pseudomonadota</taxon>
        <taxon>Gammaproteobacteria</taxon>
        <taxon>Pasteurellales</taxon>
        <taxon>Pasteurellaceae</taxon>
        <taxon>Haemophilus</taxon>
    </lineage>
</organism>